<name>A0AA42DR73_9FIRM</name>
<dbReference type="InterPro" id="IPR006121">
    <property type="entry name" value="HMA_dom"/>
</dbReference>
<feature type="domain" description="HMA" evidence="3">
    <location>
        <begin position="1"/>
        <end position="67"/>
    </location>
</feature>
<protein>
    <submittedName>
        <fullName evidence="4">Sulfite exporter TauE/SafE family protein</fullName>
    </submittedName>
</protein>
<gene>
    <name evidence="4" type="ORF">PBV87_20660</name>
</gene>
<dbReference type="Gene3D" id="3.30.70.100">
    <property type="match status" value="1"/>
</dbReference>
<evidence type="ECO:0000313" key="4">
    <source>
        <dbReference type="EMBL" id="MDA3733889.1"/>
    </source>
</evidence>
<dbReference type="EMBL" id="JAQIFT010000068">
    <property type="protein sequence ID" value="MDA3733889.1"/>
    <property type="molecule type" value="Genomic_DNA"/>
</dbReference>
<evidence type="ECO:0000256" key="2">
    <source>
        <dbReference type="SAM" id="Phobius"/>
    </source>
</evidence>
<evidence type="ECO:0000256" key="1">
    <source>
        <dbReference type="ARBA" id="ARBA00022723"/>
    </source>
</evidence>
<reference evidence="4" key="1">
    <citation type="journal article" date="2023" name="Int. J. Syst. Evol. Microbiol.">
        <title>&lt;i&gt;Holtiella tumoricola&lt;/i&gt; gen. nov. sp. nov., isolated from a human clinical sample.</title>
        <authorList>
            <person name="Allen-Vercoe E."/>
            <person name="Daigneault M.C."/>
            <person name="Vancuren S.J."/>
            <person name="Cochrane K."/>
            <person name="O'Neal L.L."/>
            <person name="Sankaranarayanan K."/>
            <person name="Lawson P.A."/>
        </authorList>
    </citation>
    <scope>NUCLEOTIDE SEQUENCE</scope>
    <source>
        <strain evidence="4">CC70A</strain>
    </source>
</reference>
<sequence>MNKVYKVCGITCSQCKEKIEKNLSNKKGIQKAQVQLKTKSLEIDYDPRQIRLQEIKKILEVLGYELMEELESQEEKPKKVWMLAGIAILLFLIISSIVPDFSTLLTGGNSLSLIMLFIIGMTTSFHCISMCGGIALSQVTSEKDNFKRNILYNIGRIISYTLLGGIVGAVGAGITLGNTFFAVVPIVLGCLMVIIGLNNAGVVALTNLKFMQHLNLKLSKIRYQLSHDRGPFILGLVNGLMPCGPLQMMQIYALGTGSFIQGALAMLAFSLGTVPLMLGLGVFINKLSVGSKTLVFKMGGYLVIVLGISMMLNGLTTAGINTALASGNSLDNRNVIMEDGYQVVNIDVGPRRYEDIVVQKDIPVRLKMNVKPGNLTGCNYAVNIPEYEIFASLQEGENVFEFMPTEEGNFMYSCWMGMIRNTITVVE</sequence>
<proteinExistence type="predicted"/>
<evidence type="ECO:0000259" key="3">
    <source>
        <dbReference type="PROSITE" id="PS50846"/>
    </source>
</evidence>
<dbReference type="PANTHER" id="PTHR42208:SF1">
    <property type="entry name" value="HEAVY METAL TRANSPORTER"/>
    <property type="match status" value="1"/>
</dbReference>
<keyword evidence="2" id="KW-0812">Transmembrane</keyword>
<keyword evidence="2" id="KW-1133">Transmembrane helix</keyword>
<dbReference type="AlphaFoldDB" id="A0AA42DR73"/>
<dbReference type="SUPFAM" id="SSF55008">
    <property type="entry name" value="HMA, heavy metal-associated domain"/>
    <property type="match status" value="1"/>
</dbReference>
<dbReference type="InterPro" id="IPR039447">
    <property type="entry name" value="UreH-like_TM_dom"/>
</dbReference>
<dbReference type="CDD" id="cd00371">
    <property type="entry name" value="HMA"/>
    <property type="match status" value="1"/>
</dbReference>
<feature type="transmembrane region" description="Helical" evidence="2">
    <location>
        <begin position="259"/>
        <end position="282"/>
    </location>
</feature>
<dbReference type="InterPro" id="IPR008972">
    <property type="entry name" value="Cupredoxin"/>
</dbReference>
<dbReference type="Proteomes" id="UP001169242">
    <property type="component" value="Unassembled WGS sequence"/>
</dbReference>
<comment type="caution">
    <text evidence="4">The sequence shown here is derived from an EMBL/GenBank/DDBJ whole genome shotgun (WGS) entry which is preliminary data.</text>
</comment>
<feature type="transmembrane region" description="Helical" evidence="2">
    <location>
        <begin position="182"/>
        <end position="210"/>
    </location>
</feature>
<dbReference type="Gene3D" id="2.60.40.420">
    <property type="entry name" value="Cupredoxins - blue copper proteins"/>
    <property type="match status" value="1"/>
</dbReference>
<dbReference type="RefSeq" id="WP_271013566.1">
    <property type="nucleotide sequence ID" value="NZ_JAQIFT010000068.1"/>
</dbReference>
<feature type="transmembrane region" description="Helical" evidence="2">
    <location>
        <begin position="157"/>
        <end position="176"/>
    </location>
</feature>
<dbReference type="FunFam" id="3.30.70.100:FF:000001">
    <property type="entry name" value="ATPase copper transporting beta"/>
    <property type="match status" value="1"/>
</dbReference>
<dbReference type="Pfam" id="PF13386">
    <property type="entry name" value="DsbD_2"/>
    <property type="match status" value="1"/>
</dbReference>
<feature type="transmembrane region" description="Helical" evidence="2">
    <location>
        <begin position="80"/>
        <end position="98"/>
    </location>
</feature>
<keyword evidence="5" id="KW-1185">Reference proteome</keyword>
<feature type="transmembrane region" description="Helical" evidence="2">
    <location>
        <begin position="294"/>
        <end position="312"/>
    </location>
</feature>
<dbReference type="InterPro" id="IPR036163">
    <property type="entry name" value="HMA_dom_sf"/>
</dbReference>
<dbReference type="GO" id="GO:0046872">
    <property type="term" value="F:metal ion binding"/>
    <property type="evidence" value="ECO:0007669"/>
    <property type="project" value="UniProtKB-KW"/>
</dbReference>
<dbReference type="Pfam" id="PF00403">
    <property type="entry name" value="HMA"/>
    <property type="match status" value="1"/>
</dbReference>
<keyword evidence="2" id="KW-0472">Membrane</keyword>
<evidence type="ECO:0000313" key="5">
    <source>
        <dbReference type="Proteomes" id="UP001169242"/>
    </source>
</evidence>
<feature type="transmembrane region" description="Helical" evidence="2">
    <location>
        <begin position="231"/>
        <end position="253"/>
    </location>
</feature>
<feature type="transmembrane region" description="Helical" evidence="2">
    <location>
        <begin position="110"/>
        <end position="136"/>
    </location>
</feature>
<dbReference type="PROSITE" id="PS50846">
    <property type="entry name" value="HMA_2"/>
    <property type="match status" value="1"/>
</dbReference>
<organism evidence="4 5">
    <name type="scientific">Holtiella tumoricola</name>
    <dbReference type="NCBI Taxonomy" id="3018743"/>
    <lineage>
        <taxon>Bacteria</taxon>
        <taxon>Bacillati</taxon>
        <taxon>Bacillota</taxon>
        <taxon>Clostridia</taxon>
        <taxon>Lachnospirales</taxon>
        <taxon>Cellulosilyticaceae</taxon>
        <taxon>Holtiella</taxon>
    </lineage>
</organism>
<accession>A0AA42DR73</accession>
<keyword evidence="1" id="KW-0479">Metal-binding</keyword>
<dbReference type="PANTHER" id="PTHR42208">
    <property type="entry name" value="HEAVY METAL TRANSPORTER-RELATED"/>
    <property type="match status" value="1"/>
</dbReference>